<feature type="compositionally biased region" description="Polar residues" evidence="1">
    <location>
        <begin position="197"/>
        <end position="232"/>
    </location>
</feature>
<dbReference type="AlphaFoldDB" id="A0AAD9FU39"/>
<feature type="region of interest" description="Disordered" evidence="1">
    <location>
        <begin position="1"/>
        <end position="260"/>
    </location>
</feature>
<protein>
    <submittedName>
        <fullName evidence="2">Uncharacterized protein</fullName>
    </submittedName>
</protein>
<dbReference type="EMBL" id="JAODAN010000002">
    <property type="protein sequence ID" value="KAK1926133.1"/>
    <property type="molecule type" value="Genomic_DNA"/>
</dbReference>
<feature type="compositionally biased region" description="Polar residues" evidence="1">
    <location>
        <begin position="552"/>
        <end position="565"/>
    </location>
</feature>
<feature type="region of interest" description="Disordered" evidence="1">
    <location>
        <begin position="472"/>
        <end position="588"/>
    </location>
</feature>
<organism evidence="2 3">
    <name type="scientific">Papiliotrema laurentii</name>
    <name type="common">Cryptococcus laurentii</name>
    <dbReference type="NCBI Taxonomy" id="5418"/>
    <lineage>
        <taxon>Eukaryota</taxon>
        <taxon>Fungi</taxon>
        <taxon>Dikarya</taxon>
        <taxon>Basidiomycota</taxon>
        <taxon>Agaricomycotina</taxon>
        <taxon>Tremellomycetes</taxon>
        <taxon>Tremellales</taxon>
        <taxon>Rhynchogastremaceae</taxon>
        <taxon>Papiliotrema</taxon>
    </lineage>
</organism>
<feature type="region of interest" description="Disordered" evidence="1">
    <location>
        <begin position="289"/>
        <end position="347"/>
    </location>
</feature>
<feature type="region of interest" description="Disordered" evidence="1">
    <location>
        <begin position="369"/>
        <end position="393"/>
    </location>
</feature>
<evidence type="ECO:0000313" key="3">
    <source>
        <dbReference type="Proteomes" id="UP001182556"/>
    </source>
</evidence>
<feature type="compositionally biased region" description="Low complexity" evidence="1">
    <location>
        <begin position="516"/>
        <end position="533"/>
    </location>
</feature>
<feature type="compositionally biased region" description="Low complexity" evidence="1">
    <location>
        <begin position="34"/>
        <end position="62"/>
    </location>
</feature>
<evidence type="ECO:0000256" key="1">
    <source>
        <dbReference type="SAM" id="MobiDB-lite"/>
    </source>
</evidence>
<feature type="region of interest" description="Disordered" evidence="1">
    <location>
        <begin position="644"/>
        <end position="691"/>
    </location>
</feature>
<feature type="compositionally biased region" description="Low complexity" evidence="1">
    <location>
        <begin position="289"/>
        <end position="303"/>
    </location>
</feature>
<feature type="compositionally biased region" description="Pro residues" evidence="1">
    <location>
        <begin position="1"/>
        <end position="10"/>
    </location>
</feature>
<feature type="compositionally biased region" description="Low complexity" evidence="1">
    <location>
        <begin position="579"/>
        <end position="588"/>
    </location>
</feature>
<keyword evidence="3" id="KW-1185">Reference proteome</keyword>
<gene>
    <name evidence="2" type="ORF">DB88DRAFT_480802</name>
</gene>
<dbReference type="Proteomes" id="UP001182556">
    <property type="component" value="Unassembled WGS sequence"/>
</dbReference>
<sequence>MSDQRPPPFPQYSNRQPTSPIRFAASSNAFGLVSSPSSTSSSSQRDSQSFSASKAGGAAAAKVDLSPPNAGGGTRRLRRPSMLSLAQPVSLGNTPRDDNVDMDNQPQTAIPTIQDPSSSRTPMEAAQSISMAQPGPSTMGPFGLKAGSTHAPRWGNPTTSTPFLTNSLIRRTSSAPLLPLDAPEGSKPAVPLGLVSSFDTPLSNSSTSREGPAQLSPTNNRWVGNPVRTSSAARKGKAKMEDQDGPHTHPPPFTGRPLPAPLLATLISESAPLEHEMRSEARLRSLLSSHPSALPLAPRAPRSVRGRFPETAGDDDDDDDSFSRSWNQRNWMGRGNRLPSSDSDSDDDIIEEVAEPHETVNSAFAAGMDMDRPECQPSGPMGAGNGSPAINTSGGVTGTATWGVGSGGLIRSNAPRMSFGTAGQAATALGMVPSPGTGLGLPTAFGGLGMGGNGGTPLGSPTTERLELAASPGSMSMTSPGLMQYRESFGGSASVRPNKRKANQDDRFDPYKRPRGSSPSLLSASPGLAMSPSRVSPMPIPQSPSHAPIYSSALSNTNGQLNSRATRAYPRPMPRSRSRAASPALSIGSTSGVLSTSLGNNGNTAGGRPSFSLGQAFIPTGPGSGIMAPGGAPQGLGELGMLSLNNRLGEGDDTSEDGRRKLMGSRGSRVSEGEEMMRGDSAGADSIMEED</sequence>
<comment type="caution">
    <text evidence="2">The sequence shown here is derived from an EMBL/GenBank/DDBJ whole genome shotgun (WGS) entry which is preliminary data.</text>
</comment>
<accession>A0AAD9FU39</accession>
<feature type="compositionally biased region" description="Basic and acidic residues" evidence="1">
    <location>
        <begin position="238"/>
        <end position="247"/>
    </location>
</feature>
<feature type="compositionally biased region" description="Polar residues" evidence="1">
    <location>
        <begin position="156"/>
        <end position="175"/>
    </location>
</feature>
<feature type="compositionally biased region" description="Polar residues" evidence="1">
    <location>
        <begin position="11"/>
        <end position="29"/>
    </location>
</feature>
<proteinExistence type="predicted"/>
<reference evidence="2" key="1">
    <citation type="submission" date="2023-02" db="EMBL/GenBank/DDBJ databases">
        <title>Identification and recombinant expression of a fungal hydrolase from Papiliotrema laurentii that hydrolyzes apple cutin and clears colloidal polyester polyurethane.</title>
        <authorList>
            <consortium name="DOE Joint Genome Institute"/>
            <person name="Roman V.A."/>
            <person name="Bojanowski C."/>
            <person name="Crable B.R."/>
            <person name="Wagner D.N."/>
            <person name="Hung C.S."/>
            <person name="Nadeau L.J."/>
            <person name="Schratz L."/>
            <person name="Haridas S."/>
            <person name="Pangilinan J."/>
            <person name="Lipzen A."/>
            <person name="Na H."/>
            <person name="Yan M."/>
            <person name="Ng V."/>
            <person name="Grigoriev I.V."/>
            <person name="Spatafora J.W."/>
            <person name="Barlow D."/>
            <person name="Biffinger J."/>
            <person name="Kelley-Loughnane N."/>
            <person name="Varaljay V.A."/>
            <person name="Crookes-Goodson W.J."/>
        </authorList>
    </citation>
    <scope>NUCLEOTIDE SEQUENCE</scope>
    <source>
        <strain evidence="2">5307AH</strain>
    </source>
</reference>
<evidence type="ECO:0000313" key="2">
    <source>
        <dbReference type="EMBL" id="KAK1926133.1"/>
    </source>
</evidence>
<feature type="compositionally biased region" description="Basic and acidic residues" evidence="1">
    <location>
        <begin position="669"/>
        <end position="678"/>
    </location>
</feature>
<feature type="compositionally biased region" description="Basic and acidic residues" evidence="1">
    <location>
        <begin position="502"/>
        <end position="512"/>
    </location>
</feature>
<name>A0AAD9FU39_PAPLA</name>
<feature type="compositionally biased region" description="Polar residues" evidence="1">
    <location>
        <begin position="102"/>
        <end position="131"/>
    </location>
</feature>
<feature type="compositionally biased region" description="Pro residues" evidence="1">
    <location>
        <begin position="248"/>
        <end position="260"/>
    </location>
</feature>